<dbReference type="AlphaFoldDB" id="X1N190"/>
<dbReference type="PROSITE" id="PS50943">
    <property type="entry name" value="HTH_CROC1"/>
    <property type="match status" value="1"/>
</dbReference>
<dbReference type="EMBL" id="BARV01032730">
    <property type="protein sequence ID" value="GAI37338.1"/>
    <property type="molecule type" value="Genomic_DNA"/>
</dbReference>
<dbReference type="SUPFAM" id="SSF47413">
    <property type="entry name" value="lambda repressor-like DNA-binding domains"/>
    <property type="match status" value="1"/>
</dbReference>
<dbReference type="GO" id="GO:0003677">
    <property type="term" value="F:DNA binding"/>
    <property type="evidence" value="ECO:0007669"/>
    <property type="project" value="InterPro"/>
</dbReference>
<evidence type="ECO:0000259" key="1">
    <source>
        <dbReference type="PROSITE" id="PS50943"/>
    </source>
</evidence>
<dbReference type="SMART" id="SM00530">
    <property type="entry name" value="HTH_XRE"/>
    <property type="match status" value="1"/>
</dbReference>
<reference evidence="2" key="1">
    <citation type="journal article" date="2014" name="Front. Microbiol.">
        <title>High frequency of phylogenetically diverse reductive dehalogenase-homologous genes in deep subseafloor sedimentary metagenomes.</title>
        <authorList>
            <person name="Kawai M."/>
            <person name="Futagami T."/>
            <person name="Toyoda A."/>
            <person name="Takaki Y."/>
            <person name="Nishi S."/>
            <person name="Hori S."/>
            <person name="Arai W."/>
            <person name="Tsubouchi T."/>
            <person name="Morono Y."/>
            <person name="Uchiyama I."/>
            <person name="Ito T."/>
            <person name="Fujiyama A."/>
            <person name="Inagaki F."/>
            <person name="Takami H."/>
        </authorList>
    </citation>
    <scope>NUCLEOTIDE SEQUENCE</scope>
    <source>
        <strain evidence="2">Expedition CK06-06</strain>
    </source>
</reference>
<dbReference type="InterPro" id="IPR010982">
    <property type="entry name" value="Lambda_DNA-bd_dom_sf"/>
</dbReference>
<name>X1N190_9ZZZZ</name>
<dbReference type="Pfam" id="PF01381">
    <property type="entry name" value="HTH_3"/>
    <property type="match status" value="1"/>
</dbReference>
<sequence>MENLLEDVKQRVLKFMSEKVLNQSEFAKKAGLSRSSLNQWLKGKSQIRSTTLKRVMEVLEPEKAKEEPLSTPLDKILGHLDRA</sequence>
<dbReference type="CDD" id="cd00093">
    <property type="entry name" value="HTH_XRE"/>
    <property type="match status" value="1"/>
</dbReference>
<dbReference type="Gene3D" id="1.10.260.40">
    <property type="entry name" value="lambda repressor-like DNA-binding domains"/>
    <property type="match status" value="1"/>
</dbReference>
<gene>
    <name evidence="2" type="ORF">S06H3_51566</name>
</gene>
<feature type="domain" description="HTH cro/C1-type" evidence="1">
    <location>
        <begin position="21"/>
        <end position="60"/>
    </location>
</feature>
<accession>X1N190</accession>
<comment type="caution">
    <text evidence="2">The sequence shown here is derived from an EMBL/GenBank/DDBJ whole genome shotgun (WGS) entry which is preliminary data.</text>
</comment>
<organism evidence="2">
    <name type="scientific">marine sediment metagenome</name>
    <dbReference type="NCBI Taxonomy" id="412755"/>
    <lineage>
        <taxon>unclassified sequences</taxon>
        <taxon>metagenomes</taxon>
        <taxon>ecological metagenomes</taxon>
    </lineage>
</organism>
<evidence type="ECO:0000313" key="2">
    <source>
        <dbReference type="EMBL" id="GAI37338.1"/>
    </source>
</evidence>
<dbReference type="InterPro" id="IPR001387">
    <property type="entry name" value="Cro/C1-type_HTH"/>
</dbReference>
<feature type="non-terminal residue" evidence="2">
    <location>
        <position position="83"/>
    </location>
</feature>
<protein>
    <recommendedName>
        <fullName evidence="1">HTH cro/C1-type domain-containing protein</fullName>
    </recommendedName>
</protein>
<proteinExistence type="predicted"/>